<dbReference type="EMBL" id="CAJNOO010005855">
    <property type="protein sequence ID" value="CAF1432452.1"/>
    <property type="molecule type" value="Genomic_DNA"/>
</dbReference>
<dbReference type="OrthoDB" id="9987241at2759"/>
<dbReference type="Proteomes" id="UP000663823">
    <property type="component" value="Unassembled WGS sequence"/>
</dbReference>
<feature type="region of interest" description="Disordered" evidence="1">
    <location>
        <begin position="36"/>
        <end position="69"/>
    </location>
</feature>
<protein>
    <submittedName>
        <fullName evidence="2">Uncharacterized protein</fullName>
    </submittedName>
</protein>
<evidence type="ECO:0000313" key="2">
    <source>
        <dbReference type="EMBL" id="CAF1432452.1"/>
    </source>
</evidence>
<proteinExistence type="predicted"/>
<dbReference type="Proteomes" id="UP000663889">
    <property type="component" value="Unassembled WGS sequence"/>
</dbReference>
<dbReference type="Proteomes" id="UP000663882">
    <property type="component" value="Unassembled WGS sequence"/>
</dbReference>
<comment type="caution">
    <text evidence="2">The sequence shown here is derived from an EMBL/GenBank/DDBJ whole genome shotgun (WGS) entry which is preliminary data.</text>
</comment>
<gene>
    <name evidence="4" type="ORF">FNK824_LOCUS18761</name>
    <name evidence="5" type="ORF">OTI717_LOCUS29329</name>
    <name evidence="2" type="ORF">RFH988_LOCUS35999</name>
    <name evidence="3" type="ORF">SEV965_LOCUS34762</name>
</gene>
<name>A0A815NIF9_9BILA</name>
<dbReference type="EMBL" id="CAJOBE010003192">
    <property type="protein sequence ID" value="CAF3866444.1"/>
    <property type="molecule type" value="Genomic_DNA"/>
</dbReference>
<evidence type="ECO:0000313" key="3">
    <source>
        <dbReference type="EMBL" id="CAF1473580.1"/>
    </source>
</evidence>
<dbReference type="Proteomes" id="UP000663874">
    <property type="component" value="Unassembled WGS sequence"/>
</dbReference>
<feature type="compositionally biased region" description="Basic residues" evidence="1">
    <location>
        <begin position="36"/>
        <end position="53"/>
    </location>
</feature>
<evidence type="ECO:0000313" key="6">
    <source>
        <dbReference type="Proteomes" id="UP000663882"/>
    </source>
</evidence>
<evidence type="ECO:0000313" key="4">
    <source>
        <dbReference type="EMBL" id="CAF3866444.1"/>
    </source>
</evidence>
<dbReference type="EMBL" id="CAJOAX010007339">
    <property type="protein sequence ID" value="CAF4006935.1"/>
    <property type="molecule type" value="Genomic_DNA"/>
</dbReference>
<evidence type="ECO:0000256" key="1">
    <source>
        <dbReference type="SAM" id="MobiDB-lite"/>
    </source>
</evidence>
<accession>A0A815NIF9</accession>
<evidence type="ECO:0000313" key="5">
    <source>
        <dbReference type="EMBL" id="CAF4006935.1"/>
    </source>
</evidence>
<organism evidence="2 6">
    <name type="scientific">Rotaria sordida</name>
    <dbReference type="NCBI Taxonomy" id="392033"/>
    <lineage>
        <taxon>Eukaryota</taxon>
        <taxon>Metazoa</taxon>
        <taxon>Spiralia</taxon>
        <taxon>Gnathifera</taxon>
        <taxon>Rotifera</taxon>
        <taxon>Eurotatoria</taxon>
        <taxon>Bdelloidea</taxon>
        <taxon>Philodinida</taxon>
        <taxon>Philodinidae</taxon>
        <taxon>Rotaria</taxon>
    </lineage>
</organism>
<dbReference type="AlphaFoldDB" id="A0A815NIF9"/>
<dbReference type="EMBL" id="CAJNOU010005301">
    <property type="protein sequence ID" value="CAF1473580.1"/>
    <property type="molecule type" value="Genomic_DNA"/>
</dbReference>
<sequence length="322" mass="35777">MVAITRATLVRQLSSSNTTRTTRTIVSSAVRKKYTKKKKRTVKQRTSSKKRTVKQCTSSSTTSPPLQQYNEVAGKSNIIDANEYDRYGNPTGREYDLGRDGAFMGFNILIGQFYSFDMQMPIDALKIKGFQVKHVTTEDECITELASNRYQIAWIISSTQIQNSKFISALTAFHSAGGAIFLFADNTPYVCHVSEFLRTKFGITVKGNYYGGKTMTYKENGYLQAGNFGQHEIFTGITNLYEGITICHPIYSTSASREVFVTIATATDGNSSIAVYDPPSTSIEGRLCLDCGFTKLYCNWDSAGTARYIVNASCWLLGIKNV</sequence>
<reference evidence="2" key="1">
    <citation type="submission" date="2021-02" db="EMBL/GenBank/DDBJ databases">
        <authorList>
            <person name="Nowell W R."/>
        </authorList>
    </citation>
    <scope>NUCLEOTIDE SEQUENCE</scope>
</reference>